<organism evidence="1 2">
    <name type="scientific">Trichonephila clavata</name>
    <name type="common">Joro spider</name>
    <name type="synonym">Nephila clavata</name>
    <dbReference type="NCBI Taxonomy" id="2740835"/>
    <lineage>
        <taxon>Eukaryota</taxon>
        <taxon>Metazoa</taxon>
        <taxon>Ecdysozoa</taxon>
        <taxon>Arthropoda</taxon>
        <taxon>Chelicerata</taxon>
        <taxon>Arachnida</taxon>
        <taxon>Araneae</taxon>
        <taxon>Araneomorphae</taxon>
        <taxon>Entelegynae</taxon>
        <taxon>Araneoidea</taxon>
        <taxon>Nephilidae</taxon>
        <taxon>Trichonephila</taxon>
    </lineage>
</organism>
<evidence type="ECO:0000313" key="2">
    <source>
        <dbReference type="Proteomes" id="UP000887116"/>
    </source>
</evidence>
<keyword evidence="2" id="KW-1185">Reference proteome</keyword>
<dbReference type="Proteomes" id="UP000887116">
    <property type="component" value="Unassembled WGS sequence"/>
</dbReference>
<evidence type="ECO:0000313" key="1">
    <source>
        <dbReference type="EMBL" id="GFQ99862.1"/>
    </source>
</evidence>
<dbReference type="AlphaFoldDB" id="A0A8X6GAF5"/>
<comment type="caution">
    <text evidence="1">The sequence shown here is derived from an EMBL/GenBank/DDBJ whole genome shotgun (WGS) entry which is preliminary data.</text>
</comment>
<gene>
    <name evidence="1" type="ORF">TNCT_532601</name>
</gene>
<accession>A0A8X6GAF5</accession>
<proteinExistence type="predicted"/>
<sequence length="95" mass="10173">MPATMPASTNVLCPSANNNYAAEGGPGAILGLQQEDSSGVCPTGKNSRDHSTEKTSFTAAVLSICRNTDSRKLISDATFPVSRPYHNHQMMKKYV</sequence>
<name>A0A8X6GAF5_TRICU</name>
<dbReference type="EMBL" id="BMAO01025062">
    <property type="protein sequence ID" value="GFQ99862.1"/>
    <property type="molecule type" value="Genomic_DNA"/>
</dbReference>
<protein>
    <submittedName>
        <fullName evidence="1">Uncharacterized protein</fullName>
    </submittedName>
</protein>
<reference evidence="1" key="1">
    <citation type="submission" date="2020-07" db="EMBL/GenBank/DDBJ databases">
        <title>Multicomponent nature underlies the extraordinary mechanical properties of spider dragline silk.</title>
        <authorList>
            <person name="Kono N."/>
            <person name="Nakamura H."/>
            <person name="Mori M."/>
            <person name="Yoshida Y."/>
            <person name="Ohtoshi R."/>
            <person name="Malay A.D."/>
            <person name="Moran D.A.P."/>
            <person name="Tomita M."/>
            <person name="Numata K."/>
            <person name="Arakawa K."/>
        </authorList>
    </citation>
    <scope>NUCLEOTIDE SEQUENCE</scope>
</reference>